<dbReference type="InterPro" id="IPR000249">
    <property type="entry name" value="BMC_dom"/>
</dbReference>
<protein>
    <submittedName>
        <fullName evidence="5">Microcompartments protein</fullName>
    </submittedName>
</protein>
<dbReference type="RefSeq" id="WP_090633363.1">
    <property type="nucleotide sequence ID" value="NZ_CVRB01000002.1"/>
</dbReference>
<dbReference type="PANTHER" id="PTHR33941:SF11">
    <property type="entry name" value="BACTERIAL MICROCOMPARTMENT SHELL PROTEIN PDUJ"/>
    <property type="match status" value="1"/>
</dbReference>
<dbReference type="SMART" id="SM00877">
    <property type="entry name" value="BMC"/>
    <property type="match status" value="1"/>
</dbReference>
<dbReference type="SUPFAM" id="SSF143414">
    <property type="entry name" value="CcmK-like"/>
    <property type="match status" value="1"/>
</dbReference>
<gene>
    <name evidence="5" type="ORF">BN000_01726</name>
</gene>
<keyword evidence="2" id="KW-1283">Bacterial microcompartment</keyword>
<dbReference type="STRING" id="1499688.BN000_01726"/>
<organism evidence="5 6">
    <name type="scientific">Neobacillus massiliamazoniensis</name>
    <dbReference type="NCBI Taxonomy" id="1499688"/>
    <lineage>
        <taxon>Bacteria</taxon>
        <taxon>Bacillati</taxon>
        <taxon>Bacillota</taxon>
        <taxon>Bacilli</taxon>
        <taxon>Bacillales</taxon>
        <taxon>Bacillaceae</taxon>
        <taxon>Neobacillus</taxon>
    </lineage>
</organism>
<evidence type="ECO:0000256" key="1">
    <source>
        <dbReference type="ARBA" id="ARBA00024322"/>
    </source>
</evidence>
<dbReference type="GO" id="GO:0031469">
    <property type="term" value="C:bacterial microcompartment"/>
    <property type="evidence" value="ECO:0007669"/>
    <property type="project" value="UniProtKB-SubCell"/>
</dbReference>
<dbReference type="PROSITE" id="PS51930">
    <property type="entry name" value="BMC_2"/>
    <property type="match status" value="1"/>
</dbReference>
<dbReference type="InterPro" id="IPR044872">
    <property type="entry name" value="CcmK/CsoS1_BMC"/>
</dbReference>
<name>A0A0U1NUT0_9BACI</name>
<evidence type="ECO:0000259" key="4">
    <source>
        <dbReference type="PROSITE" id="PS51930"/>
    </source>
</evidence>
<dbReference type="PANTHER" id="PTHR33941">
    <property type="entry name" value="PROPANEDIOL UTILIZATION PROTEIN PDUA"/>
    <property type="match status" value="1"/>
</dbReference>
<reference evidence="6" key="1">
    <citation type="submission" date="2015-05" db="EMBL/GenBank/DDBJ databases">
        <authorList>
            <person name="Urmite Genomes"/>
        </authorList>
    </citation>
    <scope>NUCLEOTIDE SEQUENCE [LARGE SCALE GENOMIC DNA]</scope>
    <source>
        <strain evidence="6">LF1</strain>
    </source>
</reference>
<sequence length="200" mass="21949">MQALGLIETRGLLAAVESADVMLKAAEVTLVEKTYVGGGLVSIAVTGDVGAVTAAVEAGTAAVRQINSELLVSKHVIPRPHEELDDMIGSVKPLEVAKLQTLKSIKVEPKEETSVVEDKRTISIELDSEEINKFMLDQKVLDHGLEEVLELLNSFKVTKLRNLAREYEQLGIAGRMISKADKKTLLTEFNDYYSNKKLDE</sequence>
<dbReference type="CDD" id="cd07045">
    <property type="entry name" value="BMC_CcmK_like"/>
    <property type="match status" value="1"/>
</dbReference>
<evidence type="ECO:0000313" key="6">
    <source>
        <dbReference type="Proteomes" id="UP000199087"/>
    </source>
</evidence>
<accession>A0A0U1NUT0</accession>
<evidence type="ECO:0000313" key="5">
    <source>
        <dbReference type="EMBL" id="CRK81811.1"/>
    </source>
</evidence>
<feature type="domain" description="BMC" evidence="4">
    <location>
        <begin position="3"/>
        <end position="89"/>
    </location>
</feature>
<dbReference type="InterPro" id="IPR050575">
    <property type="entry name" value="BMC_shell"/>
</dbReference>
<dbReference type="Proteomes" id="UP000199087">
    <property type="component" value="Unassembled WGS sequence"/>
</dbReference>
<proteinExistence type="inferred from homology"/>
<dbReference type="AlphaFoldDB" id="A0A0U1NUT0"/>
<evidence type="ECO:0000256" key="3">
    <source>
        <dbReference type="PROSITE-ProRule" id="PRU01278"/>
    </source>
</evidence>
<evidence type="ECO:0000256" key="2">
    <source>
        <dbReference type="ARBA" id="ARBA00024446"/>
    </source>
</evidence>
<dbReference type="Gene3D" id="3.30.70.1710">
    <property type="match status" value="1"/>
</dbReference>
<dbReference type="InterPro" id="IPR037233">
    <property type="entry name" value="CcmK-like_sf"/>
</dbReference>
<comment type="similarity">
    <text evidence="3">Belongs to the bacterial microcompartments protein family.</text>
</comment>
<dbReference type="EMBL" id="CVRB01000002">
    <property type="protein sequence ID" value="CRK81811.1"/>
    <property type="molecule type" value="Genomic_DNA"/>
</dbReference>
<keyword evidence="6" id="KW-1185">Reference proteome</keyword>
<comment type="subcellular location">
    <subcellularLocation>
        <location evidence="1">Bacterial microcompartment</location>
    </subcellularLocation>
</comment>
<dbReference type="OrthoDB" id="9812608at2"/>
<dbReference type="Pfam" id="PF00936">
    <property type="entry name" value="BMC"/>
    <property type="match status" value="1"/>
</dbReference>